<gene>
    <name evidence="3" type="ORF">BWQ96_02962</name>
</gene>
<feature type="coiled-coil region" evidence="1">
    <location>
        <begin position="266"/>
        <end position="294"/>
    </location>
</feature>
<name>A0A2V3IZS8_9FLOR</name>
<keyword evidence="1" id="KW-0175">Coiled coil</keyword>
<dbReference type="Proteomes" id="UP000247409">
    <property type="component" value="Unassembled WGS sequence"/>
</dbReference>
<accession>A0A2V3IZS8</accession>
<sequence length="378" mass="43340">MAAYQVDPDALFSDEDSPPRETPPRIARPQPTQSTLRPLTLPPLGRSSVFSKAPSLSNGPFSGRGRGKYESRPYESGPYGSRPHNSRPYDAHRQDGRSYNSAYSRATEQSRPPPLRGLSAYQRPNTSERSDVPQRPMGRGRAMTLPAHVTKNKKAESPKKPDSLSEAVSILPEHTREKVLREEEKRRAAAASERKRPSRRRRPEDPSVKKAVLQNAKRSRQGQSMGLASLLAAASNSNSIIRLDPNRNRTHREHRATSERAFYEGVTMTKERKEREERERLEAERKRIDEEQAVDEHFRQMRIQERNERRRLADKWRRQETVAAGMRHVYRLAKIERSLFCDPNDKNKDSLSYLGLALRSIEEDATVTELMTIEVEEI</sequence>
<evidence type="ECO:0000313" key="3">
    <source>
        <dbReference type="EMBL" id="PXF47187.1"/>
    </source>
</evidence>
<feature type="region of interest" description="Disordered" evidence="2">
    <location>
        <begin position="1"/>
        <end position="224"/>
    </location>
</feature>
<feature type="compositionally biased region" description="Low complexity" evidence="2">
    <location>
        <begin position="29"/>
        <end position="48"/>
    </location>
</feature>
<evidence type="ECO:0000313" key="4">
    <source>
        <dbReference type="Proteomes" id="UP000247409"/>
    </source>
</evidence>
<evidence type="ECO:0000256" key="2">
    <source>
        <dbReference type="SAM" id="MobiDB-lite"/>
    </source>
</evidence>
<reference evidence="3 4" key="1">
    <citation type="journal article" date="2018" name="Mol. Biol. Evol.">
        <title>Analysis of the draft genome of the red seaweed Gracilariopsis chorda provides insights into genome size evolution in Rhodophyta.</title>
        <authorList>
            <person name="Lee J."/>
            <person name="Yang E.C."/>
            <person name="Graf L."/>
            <person name="Yang J.H."/>
            <person name="Qiu H."/>
            <person name="Zel Zion U."/>
            <person name="Chan C.X."/>
            <person name="Stephens T.G."/>
            <person name="Weber A.P.M."/>
            <person name="Boo G.H."/>
            <person name="Boo S.M."/>
            <person name="Kim K.M."/>
            <person name="Shin Y."/>
            <person name="Jung M."/>
            <person name="Lee S.J."/>
            <person name="Yim H.S."/>
            <person name="Lee J.H."/>
            <person name="Bhattacharya D."/>
            <person name="Yoon H.S."/>
        </authorList>
    </citation>
    <scope>NUCLEOTIDE SEQUENCE [LARGE SCALE GENOMIC DNA]</scope>
    <source>
        <strain evidence="3 4">SKKU-2015</strain>
        <tissue evidence="3">Whole body</tissue>
    </source>
</reference>
<evidence type="ECO:0000256" key="1">
    <source>
        <dbReference type="SAM" id="Coils"/>
    </source>
</evidence>
<keyword evidence="4" id="KW-1185">Reference proteome</keyword>
<protein>
    <submittedName>
        <fullName evidence="3">Uncharacterized protein</fullName>
    </submittedName>
</protein>
<dbReference type="EMBL" id="NBIV01000027">
    <property type="protein sequence ID" value="PXF47187.1"/>
    <property type="molecule type" value="Genomic_DNA"/>
</dbReference>
<dbReference type="OrthoDB" id="10557096at2759"/>
<feature type="compositionally biased region" description="Polar residues" evidence="2">
    <location>
        <begin position="97"/>
        <end position="110"/>
    </location>
</feature>
<feature type="compositionally biased region" description="Basic and acidic residues" evidence="2">
    <location>
        <begin position="87"/>
        <end position="96"/>
    </location>
</feature>
<feature type="compositionally biased region" description="Basic and acidic residues" evidence="2">
    <location>
        <begin position="173"/>
        <end position="195"/>
    </location>
</feature>
<proteinExistence type="predicted"/>
<organism evidence="3 4">
    <name type="scientific">Gracilariopsis chorda</name>
    <dbReference type="NCBI Taxonomy" id="448386"/>
    <lineage>
        <taxon>Eukaryota</taxon>
        <taxon>Rhodophyta</taxon>
        <taxon>Florideophyceae</taxon>
        <taxon>Rhodymeniophycidae</taxon>
        <taxon>Gracilariales</taxon>
        <taxon>Gracilariaceae</taxon>
        <taxon>Gracilariopsis</taxon>
    </lineage>
</organism>
<comment type="caution">
    <text evidence="3">The sequence shown here is derived from an EMBL/GenBank/DDBJ whole genome shotgun (WGS) entry which is preliminary data.</text>
</comment>
<dbReference type="AlphaFoldDB" id="A0A2V3IZS8"/>
<feature type="compositionally biased region" description="Basic and acidic residues" evidence="2">
    <location>
        <begin position="153"/>
        <end position="163"/>
    </location>
</feature>